<keyword evidence="4" id="KW-1185">Reference proteome</keyword>
<comment type="similarity">
    <text evidence="1">Belongs to the FPP/GGPP synthase family.</text>
</comment>
<feature type="compositionally biased region" description="Polar residues" evidence="2">
    <location>
        <begin position="127"/>
        <end position="139"/>
    </location>
</feature>
<evidence type="ECO:0000256" key="1">
    <source>
        <dbReference type="RuleBase" id="RU004466"/>
    </source>
</evidence>
<evidence type="ECO:0000256" key="2">
    <source>
        <dbReference type="SAM" id="MobiDB-lite"/>
    </source>
</evidence>
<dbReference type="InterPro" id="IPR000092">
    <property type="entry name" value="Polyprenyl_synt"/>
</dbReference>
<gene>
    <name evidence="3" type="ORF">GCM10022267_91500</name>
</gene>
<evidence type="ECO:0000313" key="4">
    <source>
        <dbReference type="Proteomes" id="UP001500711"/>
    </source>
</evidence>
<protein>
    <recommendedName>
        <fullName evidence="5">Polyprenyl synthetase</fullName>
    </recommendedName>
</protein>
<keyword evidence="1" id="KW-0808">Transferase</keyword>
<accession>A0ABP7CM54</accession>
<evidence type="ECO:0008006" key="5">
    <source>
        <dbReference type="Google" id="ProtNLM"/>
    </source>
</evidence>
<name>A0ABP7CM54_9PSEU</name>
<dbReference type="SUPFAM" id="SSF48576">
    <property type="entry name" value="Terpenoid synthases"/>
    <property type="match status" value="1"/>
</dbReference>
<comment type="caution">
    <text evidence="3">The sequence shown here is derived from an EMBL/GenBank/DDBJ whole genome shotgun (WGS) entry which is preliminary data.</text>
</comment>
<organism evidence="3 4">
    <name type="scientific">Lentzea roselyniae</name>
    <dbReference type="NCBI Taxonomy" id="531940"/>
    <lineage>
        <taxon>Bacteria</taxon>
        <taxon>Bacillati</taxon>
        <taxon>Actinomycetota</taxon>
        <taxon>Actinomycetes</taxon>
        <taxon>Pseudonocardiales</taxon>
        <taxon>Pseudonocardiaceae</taxon>
        <taxon>Lentzea</taxon>
    </lineage>
</organism>
<sequence>MMAADKTGALLGGACALGALMDDVASDQITALSQFGQHLGLAFQLIDGLLGIWGSPRANGKPADNGLLAGKKPLPVAAALASGSRSGNESAEYCARPERARPDEIRTWRCSSRRRAAGTGHGEPPNANWSPPGNSSQRRVANPTRPGTADVGPSDHPPRPVTEQEEATVDSLVDLLPADGVLVIDSLRVGGGDPVSCPVADRPGVDGRRRARREVGGIGCGAVPSAAVGRTARALRLRPRRRRVVLSGLSDVACAVGAAGFGGRGVSFDRMNLGRLDRNSPTRQGFLW</sequence>
<dbReference type="PANTHER" id="PTHR12001">
    <property type="entry name" value="GERANYLGERANYL PYROPHOSPHATE SYNTHASE"/>
    <property type="match status" value="1"/>
</dbReference>
<evidence type="ECO:0000313" key="3">
    <source>
        <dbReference type="EMBL" id="GAA3690978.1"/>
    </source>
</evidence>
<proteinExistence type="inferred from homology"/>
<dbReference type="InterPro" id="IPR008949">
    <property type="entry name" value="Isoprenoid_synthase_dom_sf"/>
</dbReference>
<dbReference type="Gene3D" id="1.10.600.10">
    <property type="entry name" value="Farnesyl Diphosphate Synthase"/>
    <property type="match status" value="1"/>
</dbReference>
<dbReference type="PANTHER" id="PTHR12001:SF86">
    <property type="entry name" value="GERANYLGERANYL DIPHOSPHATE SYNTHASE"/>
    <property type="match status" value="1"/>
</dbReference>
<dbReference type="EMBL" id="BAABBE010000106">
    <property type="protein sequence ID" value="GAA3690978.1"/>
    <property type="molecule type" value="Genomic_DNA"/>
</dbReference>
<dbReference type="Proteomes" id="UP001500711">
    <property type="component" value="Unassembled WGS sequence"/>
</dbReference>
<reference evidence="4" key="1">
    <citation type="journal article" date="2019" name="Int. J. Syst. Evol. Microbiol.">
        <title>The Global Catalogue of Microorganisms (GCM) 10K type strain sequencing project: providing services to taxonomists for standard genome sequencing and annotation.</title>
        <authorList>
            <consortium name="The Broad Institute Genomics Platform"/>
            <consortium name="The Broad Institute Genome Sequencing Center for Infectious Disease"/>
            <person name="Wu L."/>
            <person name="Ma J."/>
        </authorList>
    </citation>
    <scope>NUCLEOTIDE SEQUENCE [LARGE SCALE GENOMIC DNA]</scope>
    <source>
        <strain evidence="4">JCM 17494</strain>
    </source>
</reference>
<feature type="region of interest" description="Disordered" evidence="2">
    <location>
        <begin position="105"/>
        <end position="166"/>
    </location>
</feature>
<dbReference type="Pfam" id="PF00348">
    <property type="entry name" value="polyprenyl_synt"/>
    <property type="match status" value="1"/>
</dbReference>